<gene>
    <name evidence="1" type="ORF">PC117_g17327</name>
</gene>
<protein>
    <submittedName>
        <fullName evidence="1">Uncharacterized protein</fullName>
    </submittedName>
</protein>
<name>A0A8T1C8G1_9STRA</name>
<dbReference type="Proteomes" id="UP000736787">
    <property type="component" value="Unassembled WGS sequence"/>
</dbReference>
<evidence type="ECO:0000313" key="1">
    <source>
        <dbReference type="EMBL" id="KAG2917732.1"/>
    </source>
</evidence>
<accession>A0A8T1C8G1</accession>
<reference evidence="1" key="1">
    <citation type="submission" date="2018-10" db="EMBL/GenBank/DDBJ databases">
        <title>Effector identification in a new, highly contiguous assembly of the strawberry crown rot pathogen Phytophthora cactorum.</title>
        <authorList>
            <person name="Armitage A.D."/>
            <person name="Nellist C.F."/>
            <person name="Bates H."/>
            <person name="Vickerstaff R.J."/>
            <person name="Harrison R.J."/>
        </authorList>
    </citation>
    <scope>NUCLEOTIDE SEQUENCE</scope>
    <source>
        <strain evidence="1">4040</strain>
    </source>
</reference>
<dbReference type="AlphaFoldDB" id="A0A8T1C8G1"/>
<sequence>MIAAQIGGDGKALDVQVPVRVYLTTNVEINSEDPVKQLEAVGRAEQILREDWRLYKLRNEQHEVPSGSIRCTSVLEPMVADFTDFQISSEFAEVMDKLMQSNVRFNRIQALDMDLHSKIAADGRVSKLALGELMVGRLRVRLDNRFGHWNSGSFNPDTFAGDVNALVNMLATIVDDKVTKWIGKLPTPSTPRPSVFDALRADKNRWSYNY</sequence>
<evidence type="ECO:0000313" key="2">
    <source>
        <dbReference type="Proteomes" id="UP000736787"/>
    </source>
</evidence>
<proteinExistence type="predicted"/>
<comment type="caution">
    <text evidence="1">The sequence shown here is derived from an EMBL/GenBank/DDBJ whole genome shotgun (WGS) entry which is preliminary data.</text>
</comment>
<dbReference type="EMBL" id="RCMK01000648">
    <property type="protein sequence ID" value="KAG2917732.1"/>
    <property type="molecule type" value="Genomic_DNA"/>
</dbReference>
<organism evidence="1 2">
    <name type="scientific">Phytophthora cactorum</name>
    <dbReference type="NCBI Taxonomy" id="29920"/>
    <lineage>
        <taxon>Eukaryota</taxon>
        <taxon>Sar</taxon>
        <taxon>Stramenopiles</taxon>
        <taxon>Oomycota</taxon>
        <taxon>Peronosporomycetes</taxon>
        <taxon>Peronosporales</taxon>
        <taxon>Peronosporaceae</taxon>
        <taxon>Phytophthora</taxon>
    </lineage>
</organism>
<dbReference type="VEuPathDB" id="FungiDB:PC110_g13229"/>